<proteinExistence type="predicted"/>
<organism evidence="2 3">
    <name type="scientific">Spartinivicinus marinus</name>
    <dbReference type="NCBI Taxonomy" id="2994442"/>
    <lineage>
        <taxon>Bacteria</taxon>
        <taxon>Pseudomonadati</taxon>
        <taxon>Pseudomonadota</taxon>
        <taxon>Gammaproteobacteria</taxon>
        <taxon>Oceanospirillales</taxon>
        <taxon>Zooshikellaceae</taxon>
        <taxon>Spartinivicinus</taxon>
    </lineage>
</organism>
<feature type="coiled-coil region" evidence="1">
    <location>
        <begin position="82"/>
        <end position="109"/>
    </location>
</feature>
<dbReference type="RefSeq" id="WP_180572100.1">
    <property type="nucleotide sequence ID" value="NZ_JACCKB010000314.1"/>
</dbReference>
<name>A0A853II51_9GAMM</name>
<sequence length="287" mass="34142">MKVRLAEKGYLTMGETAKAVEYREKNAQALERSETLRDKRRDELYTNPLEKQRINKLIARDTHRQTQAHFDGKSYSNKIWELKGHYQRVENHTQELIDLENKESDAYNREQIERLKNLGKQIKYAEKSQENTQEMLPRKRDNTPLNNMEAAQHLPEFKAYNRDWHEKHTDKVREWQAFEKKKPELADRLIKGKTKTKYKLFEELKAATYERHDVLARCAHDPANARAIESIKRQYALEGSESHPKQRLEKLMESYNQTAKSASRGNWRDVEHTQRMLRNKNNLHNSA</sequence>
<keyword evidence="3" id="KW-1185">Reference proteome</keyword>
<dbReference type="AlphaFoldDB" id="A0A853II51"/>
<feature type="non-terminal residue" evidence="2">
    <location>
        <position position="287"/>
    </location>
</feature>
<evidence type="ECO:0000313" key="3">
    <source>
        <dbReference type="Proteomes" id="UP000569732"/>
    </source>
</evidence>
<accession>A0A853II51</accession>
<evidence type="ECO:0008006" key="4">
    <source>
        <dbReference type="Google" id="ProtNLM"/>
    </source>
</evidence>
<gene>
    <name evidence="2" type="ORF">H0A36_29640</name>
</gene>
<evidence type="ECO:0000256" key="1">
    <source>
        <dbReference type="SAM" id="Coils"/>
    </source>
</evidence>
<reference evidence="2 3" key="1">
    <citation type="submission" date="2020-07" db="EMBL/GenBank/DDBJ databases">
        <title>Endozoicomonas sp. nov., isolated from sediment.</title>
        <authorList>
            <person name="Gu T."/>
        </authorList>
    </citation>
    <scope>NUCLEOTIDE SEQUENCE [LARGE SCALE GENOMIC DNA]</scope>
    <source>
        <strain evidence="2 3">SM1973</strain>
    </source>
</reference>
<evidence type="ECO:0000313" key="2">
    <source>
        <dbReference type="EMBL" id="NYZ70178.1"/>
    </source>
</evidence>
<keyword evidence="1" id="KW-0175">Coiled coil</keyword>
<dbReference type="EMBL" id="JACCKB010000314">
    <property type="protein sequence ID" value="NYZ70178.1"/>
    <property type="molecule type" value="Genomic_DNA"/>
</dbReference>
<protein>
    <recommendedName>
        <fullName evidence="4">MobA/MobL protein domain-containing protein</fullName>
    </recommendedName>
</protein>
<comment type="caution">
    <text evidence="2">The sequence shown here is derived from an EMBL/GenBank/DDBJ whole genome shotgun (WGS) entry which is preliminary data.</text>
</comment>
<dbReference type="Proteomes" id="UP000569732">
    <property type="component" value="Unassembled WGS sequence"/>
</dbReference>